<evidence type="ECO:0000313" key="2">
    <source>
        <dbReference type="EMBL" id="OGK17799.1"/>
    </source>
</evidence>
<evidence type="ECO:0000313" key="3">
    <source>
        <dbReference type="Proteomes" id="UP000177026"/>
    </source>
</evidence>
<dbReference type="Proteomes" id="UP000177026">
    <property type="component" value="Unassembled WGS sequence"/>
</dbReference>
<protein>
    <recommendedName>
        <fullName evidence="1">Transketolase N-terminal domain-containing protein</fullName>
    </recommendedName>
</protein>
<dbReference type="InterPro" id="IPR029061">
    <property type="entry name" value="THDP-binding"/>
</dbReference>
<dbReference type="SUPFAM" id="SSF52518">
    <property type="entry name" value="Thiamin diphosphate-binding fold (THDP-binding)"/>
    <property type="match status" value="1"/>
</dbReference>
<reference evidence="2 3" key="1">
    <citation type="journal article" date="2016" name="Nat. Commun.">
        <title>Thousands of microbial genomes shed light on interconnected biogeochemical processes in an aquifer system.</title>
        <authorList>
            <person name="Anantharaman K."/>
            <person name="Brown C.T."/>
            <person name="Hug L.A."/>
            <person name="Sharon I."/>
            <person name="Castelle C.J."/>
            <person name="Probst A.J."/>
            <person name="Thomas B.C."/>
            <person name="Singh A."/>
            <person name="Wilkins M.J."/>
            <person name="Karaoz U."/>
            <person name="Brodie E.L."/>
            <person name="Williams K.H."/>
            <person name="Hubbard S.S."/>
            <person name="Banfield J.F."/>
        </authorList>
    </citation>
    <scope>NUCLEOTIDE SEQUENCE [LARGE SCALE GENOMIC DNA]</scope>
</reference>
<accession>A0A1F7GFT1</accession>
<feature type="domain" description="Transketolase N-terminal" evidence="1">
    <location>
        <begin position="30"/>
        <end position="282"/>
    </location>
</feature>
<name>A0A1F7GFT1_9BACT</name>
<dbReference type="Pfam" id="PF00456">
    <property type="entry name" value="Transketolase_N"/>
    <property type="match status" value="1"/>
</dbReference>
<dbReference type="PANTHER" id="PTHR47514:SF2">
    <property type="entry name" value="TRANSKETOLASE"/>
    <property type="match status" value="1"/>
</dbReference>
<dbReference type="EMBL" id="MFZI01000079">
    <property type="protein sequence ID" value="OGK17799.1"/>
    <property type="molecule type" value="Genomic_DNA"/>
</dbReference>
<dbReference type="InterPro" id="IPR005474">
    <property type="entry name" value="Transketolase_N"/>
</dbReference>
<evidence type="ECO:0000259" key="1">
    <source>
        <dbReference type="Pfam" id="PF00456"/>
    </source>
</evidence>
<dbReference type="Gene3D" id="3.40.50.970">
    <property type="match status" value="1"/>
</dbReference>
<dbReference type="PANTHER" id="PTHR47514">
    <property type="entry name" value="TRANSKETOLASE N-TERMINAL SECTION-RELATED"/>
    <property type="match status" value="1"/>
</dbReference>
<gene>
    <name evidence="2" type="ORF">A2866_05555</name>
</gene>
<proteinExistence type="predicted"/>
<sequence length="287" mass="32497">MTQKQFFKHKRTSLITSEIDNLKKTAFDVRKKVFSMILTAHASHLASAYSIVEVLVYLYQKVLHLNPSKPASPNRDRFILSKGWGVSALYVLLSKKGFFSKKLLNEYCKDGSKMIGIATRNGIRGIEATTGSMGHGLPIGVGLAKAMKLQGKKNRTVVLISDGECDTGSTWESILLAAHHKLDNLLVIVDYNKWQSFGRTNEVLNLEPLINKWKAFNWHAEMVRDGHDFYQIDKAFKKCFVVRDKPQVIIAHTIKGKGLSAIEDRNEWHYQTPRENEIKVAKLEGLI</sequence>
<comment type="caution">
    <text evidence="2">The sequence shown here is derived from an EMBL/GenBank/DDBJ whole genome shotgun (WGS) entry which is preliminary data.</text>
</comment>
<dbReference type="CDD" id="cd02012">
    <property type="entry name" value="TPP_TK"/>
    <property type="match status" value="1"/>
</dbReference>
<dbReference type="AlphaFoldDB" id="A0A1F7GFT1"/>
<organism evidence="2 3">
    <name type="scientific">Candidatus Roizmanbacteria bacterium RIFCSPHIGHO2_01_FULL_39_8</name>
    <dbReference type="NCBI Taxonomy" id="1802033"/>
    <lineage>
        <taxon>Bacteria</taxon>
        <taxon>Candidatus Roizmaniibacteriota</taxon>
    </lineage>
</organism>